<accession>A0A1E3L8R6</accession>
<dbReference type="InterPro" id="IPR051531">
    <property type="entry name" value="N-acetyltransferase"/>
</dbReference>
<keyword evidence="1 5" id="KW-0808">Transferase</keyword>
<comment type="caution">
    <text evidence="5">The sequence shown here is derived from an EMBL/GenBank/DDBJ whole genome shotgun (WGS) entry which is preliminary data.</text>
</comment>
<evidence type="ECO:0000259" key="4">
    <source>
        <dbReference type="PROSITE" id="PS51186"/>
    </source>
</evidence>
<dbReference type="STRING" id="1886670.PTI45_00378"/>
<evidence type="ECO:0000313" key="6">
    <source>
        <dbReference type="Proteomes" id="UP000094578"/>
    </source>
</evidence>
<dbReference type="InterPro" id="IPR016181">
    <property type="entry name" value="Acyl_CoA_acyltransferase"/>
</dbReference>
<gene>
    <name evidence="5" type="ORF">PTI45_00378</name>
</gene>
<dbReference type="PATRIC" id="fig|1886670.3.peg.394"/>
<dbReference type="GO" id="GO:0005737">
    <property type="term" value="C:cytoplasm"/>
    <property type="evidence" value="ECO:0007669"/>
    <property type="project" value="TreeGrafter"/>
</dbReference>
<evidence type="ECO:0000256" key="2">
    <source>
        <dbReference type="ARBA" id="ARBA00023315"/>
    </source>
</evidence>
<feature type="domain" description="N-acetyltransferase" evidence="4">
    <location>
        <begin position="19"/>
        <end position="175"/>
    </location>
</feature>
<keyword evidence="2 5" id="KW-0012">Acyltransferase</keyword>
<reference evidence="5 6" key="1">
    <citation type="submission" date="2016-08" db="EMBL/GenBank/DDBJ databases">
        <title>Genome sequencing of Paenibacillus sp. TI45-13ar, isolated from Korean traditional nuruk.</title>
        <authorList>
            <person name="Kim S.-J."/>
        </authorList>
    </citation>
    <scope>NUCLEOTIDE SEQUENCE [LARGE SCALE GENOMIC DNA]</scope>
    <source>
        <strain evidence="5 6">TI45-13ar</strain>
    </source>
</reference>
<dbReference type="SUPFAM" id="SSF55729">
    <property type="entry name" value="Acyl-CoA N-acyltransferases (Nat)"/>
    <property type="match status" value="1"/>
</dbReference>
<dbReference type="PROSITE" id="PS51186">
    <property type="entry name" value="GNAT"/>
    <property type="match status" value="1"/>
</dbReference>
<dbReference type="PANTHER" id="PTHR43792">
    <property type="entry name" value="GNAT FAMILY, PUTATIVE (AFU_ORTHOLOGUE AFUA_3G00765)-RELATED-RELATED"/>
    <property type="match status" value="1"/>
</dbReference>
<proteinExistence type="inferred from homology"/>
<dbReference type="RefSeq" id="WP_245703393.1">
    <property type="nucleotide sequence ID" value="NZ_MDER01000024.1"/>
</dbReference>
<dbReference type="AlphaFoldDB" id="A0A1E3L8R6"/>
<dbReference type="InterPro" id="IPR000182">
    <property type="entry name" value="GNAT_dom"/>
</dbReference>
<name>A0A1E3L8R6_9BACL</name>
<evidence type="ECO:0000313" key="5">
    <source>
        <dbReference type="EMBL" id="ODP30136.1"/>
    </source>
</evidence>
<dbReference type="GO" id="GO:0008999">
    <property type="term" value="F:protein-N-terminal-alanine acetyltransferase activity"/>
    <property type="evidence" value="ECO:0007669"/>
    <property type="project" value="TreeGrafter"/>
</dbReference>
<dbReference type="EC" id="2.3.1.128" evidence="5"/>
<evidence type="ECO:0000256" key="3">
    <source>
        <dbReference type="ARBA" id="ARBA00038502"/>
    </source>
</evidence>
<dbReference type="PANTHER" id="PTHR43792:SF8">
    <property type="entry name" value="[RIBOSOMAL PROTEIN US5]-ALANINE N-ACETYLTRANSFERASE"/>
    <property type="match status" value="1"/>
</dbReference>
<protein>
    <submittedName>
        <fullName evidence="5">Ribosomal-protein-alanine N-acetyltransferase</fullName>
        <ecNumber evidence="5">2.3.1.128</ecNumber>
    </submittedName>
</protein>
<dbReference type="Gene3D" id="3.40.630.30">
    <property type="match status" value="1"/>
</dbReference>
<dbReference type="Pfam" id="PF13302">
    <property type="entry name" value="Acetyltransf_3"/>
    <property type="match status" value="1"/>
</dbReference>
<dbReference type="Proteomes" id="UP000094578">
    <property type="component" value="Unassembled WGS sequence"/>
</dbReference>
<evidence type="ECO:0000256" key="1">
    <source>
        <dbReference type="ARBA" id="ARBA00022679"/>
    </source>
</evidence>
<comment type="similarity">
    <text evidence="3">Belongs to the acetyltransferase family. RimJ subfamily.</text>
</comment>
<dbReference type="EMBL" id="MDER01000024">
    <property type="protein sequence ID" value="ODP30136.1"/>
    <property type="molecule type" value="Genomic_DNA"/>
</dbReference>
<organism evidence="5 6">
    <name type="scientific">Paenibacillus nuruki</name>
    <dbReference type="NCBI Taxonomy" id="1886670"/>
    <lineage>
        <taxon>Bacteria</taxon>
        <taxon>Bacillati</taxon>
        <taxon>Bacillota</taxon>
        <taxon>Bacilli</taxon>
        <taxon>Bacillales</taxon>
        <taxon>Paenibacillaceae</taxon>
        <taxon>Paenibacillus</taxon>
    </lineage>
</organism>
<keyword evidence="6" id="KW-1185">Reference proteome</keyword>
<sequence length="185" mass="21527">MQSEIYLKPLTLTHADSLLQLRHRNRDYLKTYEPIRPESYWTLEVQQEMLINGELNFEAGQGYVFGIFQSVHDQLIGRIEISGIARGPFQNGNIGYFVDQDHHGKGYASMAVQQCLQFAFTEGQLHRLQAGVMPWNTPSLRVLEKSGFRREGLAERYLHINGNWEDHALYAITIEDWQRLNLNYK</sequence>